<reference evidence="1 2" key="1">
    <citation type="submission" date="2023-03" db="EMBL/GenBank/DDBJ databases">
        <title>High recombination rates correlate with genetic variation in Cardiocondyla obscurior ants.</title>
        <authorList>
            <person name="Errbii M."/>
        </authorList>
    </citation>
    <scope>NUCLEOTIDE SEQUENCE [LARGE SCALE GENOMIC DNA]</scope>
    <source>
        <strain evidence="1">Alpha-2009</strain>
        <tissue evidence="1">Whole body</tissue>
    </source>
</reference>
<dbReference type="EMBL" id="JADYXP020000018">
    <property type="protein sequence ID" value="KAL0106624.1"/>
    <property type="molecule type" value="Genomic_DNA"/>
</dbReference>
<comment type="caution">
    <text evidence="1">The sequence shown here is derived from an EMBL/GenBank/DDBJ whole genome shotgun (WGS) entry which is preliminary data.</text>
</comment>
<dbReference type="AlphaFoldDB" id="A0AAW2EVV4"/>
<gene>
    <name evidence="1" type="ORF">PUN28_016361</name>
</gene>
<dbReference type="Proteomes" id="UP001430953">
    <property type="component" value="Unassembled WGS sequence"/>
</dbReference>
<keyword evidence="2" id="KW-1185">Reference proteome</keyword>
<proteinExistence type="predicted"/>
<evidence type="ECO:0000313" key="2">
    <source>
        <dbReference type="Proteomes" id="UP001430953"/>
    </source>
</evidence>
<organism evidence="1 2">
    <name type="scientific">Cardiocondyla obscurior</name>
    <dbReference type="NCBI Taxonomy" id="286306"/>
    <lineage>
        <taxon>Eukaryota</taxon>
        <taxon>Metazoa</taxon>
        <taxon>Ecdysozoa</taxon>
        <taxon>Arthropoda</taxon>
        <taxon>Hexapoda</taxon>
        <taxon>Insecta</taxon>
        <taxon>Pterygota</taxon>
        <taxon>Neoptera</taxon>
        <taxon>Endopterygota</taxon>
        <taxon>Hymenoptera</taxon>
        <taxon>Apocrita</taxon>
        <taxon>Aculeata</taxon>
        <taxon>Formicoidea</taxon>
        <taxon>Formicidae</taxon>
        <taxon>Myrmicinae</taxon>
        <taxon>Cardiocondyla</taxon>
    </lineage>
</organism>
<sequence length="142" mass="16970">MCTSSKECDITDSLSYDSYFCHSFTFLSLFLSLYLHSHSYSYPALPSGCRNIVVKLWSTIKSMFRIRILSYSLRTQTRDSRSRLGRSRGFFFFLFCSVLSDFSKRYRKRLERKEASRIKHRVNNCVKILQLKFQFQKQFLFS</sequence>
<protein>
    <submittedName>
        <fullName evidence="1">Uncharacterized protein</fullName>
    </submittedName>
</protein>
<accession>A0AAW2EVV4</accession>
<evidence type="ECO:0000313" key="1">
    <source>
        <dbReference type="EMBL" id="KAL0106624.1"/>
    </source>
</evidence>
<name>A0AAW2EVV4_9HYME</name>